<dbReference type="PANTHER" id="PTHR31569:SF4">
    <property type="entry name" value="SWIM-TYPE DOMAIN-CONTAINING PROTEIN"/>
    <property type="match status" value="1"/>
</dbReference>
<dbReference type="InterPro" id="IPR014842">
    <property type="entry name" value="AFT"/>
</dbReference>
<organism evidence="3 4">
    <name type="scientific">Rubus argutus</name>
    <name type="common">Southern blackberry</name>
    <dbReference type="NCBI Taxonomy" id="59490"/>
    <lineage>
        <taxon>Eukaryota</taxon>
        <taxon>Viridiplantae</taxon>
        <taxon>Streptophyta</taxon>
        <taxon>Embryophyta</taxon>
        <taxon>Tracheophyta</taxon>
        <taxon>Spermatophyta</taxon>
        <taxon>Magnoliopsida</taxon>
        <taxon>eudicotyledons</taxon>
        <taxon>Gunneridae</taxon>
        <taxon>Pentapetalae</taxon>
        <taxon>rosids</taxon>
        <taxon>fabids</taxon>
        <taxon>Rosales</taxon>
        <taxon>Rosaceae</taxon>
        <taxon>Rosoideae</taxon>
        <taxon>Rosoideae incertae sedis</taxon>
        <taxon>Rubus</taxon>
    </lineage>
</organism>
<dbReference type="AlphaFoldDB" id="A0AAW1WVK9"/>
<protein>
    <recommendedName>
        <fullName evidence="2">OTU domain-containing protein</fullName>
    </recommendedName>
</protein>
<dbReference type="GO" id="GO:0000981">
    <property type="term" value="F:DNA-binding transcription factor activity, RNA polymerase II-specific"/>
    <property type="evidence" value="ECO:0007669"/>
    <property type="project" value="InterPro"/>
</dbReference>
<dbReference type="InterPro" id="IPR003323">
    <property type="entry name" value="OTU_dom"/>
</dbReference>
<sequence>MFINNGITTVQQPPLYKKATQQNKEGCKRAAEPIACSNLDSNFTMDFSSKFTTDEKFKSKKDLIKWAREVGSLNGFGIVTLRSDNGGNKRPRVTLGCKRSGTYDNRPPKKEIESKGGRPTGTKKCDCPFRLKGHQQQTTDWELTVVNGRHNHEVEYLEVGPSFLAGLSSSKEKDDDVRPMESLNRLQKDNERHDTTTSQCLRKVETGRSEMQPLLSKLSEYNYIEQHRTFPETDTIVDFFLTHATSLDLLRTFPHGLILYCTLMSEGVDKVMVLEIYGLTSTDIEFFVGLVFLSSEQKDRYEWAFRTLRGLMVGNGIAMPDVIAVGNGIIVATTQDVVDLMEAIEDVFVKSKLLLRPLLIRYLVKQDCKVSDFEDDGESFLEKLDILVSSSTALELERQLLQLRNDFHWYPEAVEYVTNTWLKPYKEKFVQAWTDAFMHFGIAKGYNRSGTVFEDRIIDFICTSSPPVKKQILQLEKSFEEIHAGLQMQNNQIKASFESSLTMVETIEFWYYELKDLRGFVSIKALELVEKQITLVIDGAMCCCAIRRTHGLPCAHEIAEYKIDGQPIPLECIHPHWTKLDMEPLRETAESSGVNEKMKRRRLSKKMNTSTHFASPSSEIIVEFAQHNSNTCSPPILHSKQGRQLEETVYCLPLKFIGVCPTVMRPYILYIEDVASDGHCGFRVVASLLGNSNEDGWIRVRSDLIKELEFNSAQYAQLFMSEKRVDELHHALAYFGTTCLYQKEHWMTMPDMGHIIASCYNVVLMLFSSTQCLTFFPLRTVPLSVSSPKEVAIGFVNKHFVQVFLKQGHPMPLMAKDWTRYNEHNQSFIKEWTTPYNARIKDFMCLQPDIYLDKSPIMVDT</sequence>
<keyword evidence="4" id="KW-1185">Reference proteome</keyword>
<accession>A0AAW1WVK9</accession>
<feature type="domain" description="OTU" evidence="2">
    <location>
        <begin position="669"/>
        <end position="806"/>
    </location>
</feature>
<feature type="region of interest" description="Disordered" evidence="1">
    <location>
        <begin position="98"/>
        <end position="124"/>
    </location>
</feature>
<dbReference type="GO" id="GO:0045944">
    <property type="term" value="P:positive regulation of transcription by RNA polymerase II"/>
    <property type="evidence" value="ECO:0007669"/>
    <property type="project" value="InterPro"/>
</dbReference>
<dbReference type="CDD" id="cd22744">
    <property type="entry name" value="OTU"/>
    <property type="match status" value="1"/>
</dbReference>
<proteinExistence type="predicted"/>
<evidence type="ECO:0000259" key="2">
    <source>
        <dbReference type="PROSITE" id="PS50802"/>
    </source>
</evidence>
<dbReference type="Proteomes" id="UP001457282">
    <property type="component" value="Unassembled WGS sequence"/>
</dbReference>
<dbReference type="PANTHER" id="PTHR31569">
    <property type="entry name" value="SWIM-TYPE DOMAIN-CONTAINING PROTEIN"/>
    <property type="match status" value="1"/>
</dbReference>
<comment type="caution">
    <text evidence="3">The sequence shown here is derived from an EMBL/GenBank/DDBJ whole genome shotgun (WGS) entry which is preliminary data.</text>
</comment>
<dbReference type="GO" id="GO:0010106">
    <property type="term" value="P:cellular response to iron ion starvation"/>
    <property type="evidence" value="ECO:0007669"/>
    <property type="project" value="InterPro"/>
</dbReference>
<feature type="region of interest" description="Disordered" evidence="1">
    <location>
        <begin position="588"/>
        <end position="608"/>
    </location>
</feature>
<dbReference type="InterPro" id="IPR052579">
    <property type="entry name" value="Zinc_finger_SWIM"/>
</dbReference>
<gene>
    <name evidence="3" type="ORF">M0R45_024918</name>
</gene>
<evidence type="ECO:0000313" key="3">
    <source>
        <dbReference type="EMBL" id="KAK9927749.1"/>
    </source>
</evidence>
<name>A0AAW1WVK9_RUBAR</name>
<dbReference type="Pfam" id="PF08731">
    <property type="entry name" value="AFT"/>
    <property type="match status" value="1"/>
</dbReference>
<evidence type="ECO:0000256" key="1">
    <source>
        <dbReference type="SAM" id="MobiDB-lite"/>
    </source>
</evidence>
<dbReference type="EMBL" id="JBEDUW010000005">
    <property type="protein sequence ID" value="KAK9927749.1"/>
    <property type="molecule type" value="Genomic_DNA"/>
</dbReference>
<reference evidence="3 4" key="1">
    <citation type="journal article" date="2023" name="G3 (Bethesda)">
        <title>A chromosome-length genome assembly and annotation of blackberry (Rubus argutus, cv. 'Hillquist').</title>
        <authorList>
            <person name="Bruna T."/>
            <person name="Aryal R."/>
            <person name="Dudchenko O."/>
            <person name="Sargent D.J."/>
            <person name="Mead D."/>
            <person name="Buti M."/>
            <person name="Cavallini A."/>
            <person name="Hytonen T."/>
            <person name="Andres J."/>
            <person name="Pham M."/>
            <person name="Weisz D."/>
            <person name="Mascagni F."/>
            <person name="Usai G."/>
            <person name="Natali L."/>
            <person name="Bassil N."/>
            <person name="Fernandez G.E."/>
            <person name="Lomsadze A."/>
            <person name="Armour M."/>
            <person name="Olukolu B."/>
            <person name="Poorten T."/>
            <person name="Britton C."/>
            <person name="Davik J."/>
            <person name="Ashrafi H."/>
            <person name="Aiden E.L."/>
            <person name="Borodovsky M."/>
            <person name="Worthington M."/>
        </authorList>
    </citation>
    <scope>NUCLEOTIDE SEQUENCE [LARGE SCALE GENOMIC DNA]</scope>
    <source>
        <strain evidence="3">PI 553951</strain>
    </source>
</reference>
<dbReference type="PROSITE" id="PS50802">
    <property type="entry name" value="OTU"/>
    <property type="match status" value="1"/>
</dbReference>
<feature type="compositionally biased region" description="Basic and acidic residues" evidence="1">
    <location>
        <begin position="106"/>
        <end position="116"/>
    </location>
</feature>
<evidence type="ECO:0000313" key="4">
    <source>
        <dbReference type="Proteomes" id="UP001457282"/>
    </source>
</evidence>